<evidence type="ECO:0000313" key="2">
    <source>
        <dbReference type="EMBL" id="BAD72485.1"/>
    </source>
</evidence>
<dbReference type="Proteomes" id="UP000817658">
    <property type="component" value="Chromosome 1"/>
</dbReference>
<dbReference type="AlphaFoldDB" id="Q5SMS1"/>
<evidence type="ECO:0000256" key="1">
    <source>
        <dbReference type="SAM" id="MobiDB-lite"/>
    </source>
</evidence>
<gene>
    <name evidence="2" type="primary">P0445H04.22</name>
</gene>
<protein>
    <submittedName>
        <fullName evidence="2">Uncharacterized protein</fullName>
    </submittedName>
</protein>
<reference evidence="2" key="1">
    <citation type="journal article" date="2002" name="Nature">
        <title>The genome sequence and structure of rice chromosome 1.</title>
        <authorList>
            <person name="Sasaki T."/>
            <person name="Matsumoto T."/>
            <person name="Yamamoto K."/>
            <person name="Sakata K."/>
            <person name="Baba T."/>
            <person name="Katayose Y."/>
            <person name="Wu J."/>
            <person name="Niimura Y."/>
            <person name="Cheng Z."/>
            <person name="Nagamura Y."/>
            <person name="Antonio B.A."/>
            <person name="Kanamori H."/>
            <person name="Hosokawa S."/>
            <person name="Masukawa M."/>
            <person name="Arikawa K."/>
            <person name="Chiden Y."/>
            <person name="Hayashi M."/>
            <person name="Okamoto M."/>
            <person name="Ando T."/>
            <person name="Aoki H."/>
            <person name="Arita K."/>
            <person name="Hamada M."/>
            <person name="Harada C."/>
            <person name="Hijishita S."/>
            <person name="Honda M."/>
            <person name="Ichikawa Y."/>
            <person name="Idonuma A."/>
            <person name="Iijima M."/>
            <person name="Ikeda M."/>
            <person name="Ikeno M."/>
            <person name="Itoh S."/>
            <person name="Itoh T."/>
            <person name="Itoh Y."/>
            <person name="Itoh Y."/>
            <person name="Iwabuchi A."/>
            <person name="Kamiya K."/>
            <person name="Karasawa W."/>
            <person name="Katagiri S."/>
            <person name="Kikuta A."/>
            <person name="Kobayashi N."/>
            <person name="Kono I."/>
            <person name="Machita K."/>
            <person name="Maehara T."/>
            <person name="Mizuno H."/>
            <person name="Mizubayashi T."/>
            <person name="Mukai Y."/>
            <person name="Nagasaki H."/>
            <person name="Nakashima M."/>
            <person name="Nakama Y."/>
            <person name="Nakamichi Y."/>
            <person name="Nakamura M."/>
            <person name="Namiki N."/>
            <person name="Negishi M."/>
            <person name="Ohta I."/>
            <person name="Ono N."/>
            <person name="Saji S."/>
            <person name="Sakai K."/>
            <person name="Shibata M."/>
            <person name="Shimokawa T."/>
            <person name="Shomura A."/>
            <person name="Song J."/>
            <person name="Takazaki Y."/>
            <person name="Terasawa K."/>
            <person name="Tsuji K."/>
            <person name="Waki K."/>
            <person name="Yamagata H."/>
            <person name="Yamane H."/>
            <person name="Yoshiki S."/>
            <person name="Yoshihara R."/>
            <person name="Yukawa K."/>
            <person name="Zhong H."/>
            <person name="Iwama H."/>
            <person name="Endo T."/>
            <person name="Ito H."/>
            <person name="Hahn J.H."/>
            <person name="Kim H.I."/>
            <person name="Eun M.Y."/>
            <person name="Yano M."/>
            <person name="Jiang J."/>
            <person name="Gojobori T."/>
        </authorList>
    </citation>
    <scope>NUCLEOTIDE SEQUENCE [LARGE SCALE GENOMIC DNA]</scope>
</reference>
<organism evidence="2">
    <name type="scientific">Oryza sativa subsp. japonica</name>
    <name type="common">Rice</name>
    <dbReference type="NCBI Taxonomy" id="39947"/>
    <lineage>
        <taxon>Eukaryota</taxon>
        <taxon>Viridiplantae</taxon>
        <taxon>Streptophyta</taxon>
        <taxon>Embryophyta</taxon>
        <taxon>Tracheophyta</taxon>
        <taxon>Spermatophyta</taxon>
        <taxon>Magnoliopsida</taxon>
        <taxon>Liliopsida</taxon>
        <taxon>Poales</taxon>
        <taxon>Poaceae</taxon>
        <taxon>BOP clade</taxon>
        <taxon>Oryzoideae</taxon>
        <taxon>Oryzeae</taxon>
        <taxon>Oryzinae</taxon>
        <taxon>Oryza</taxon>
        <taxon>Oryza sativa</taxon>
    </lineage>
</organism>
<feature type="region of interest" description="Disordered" evidence="1">
    <location>
        <begin position="43"/>
        <end position="67"/>
    </location>
</feature>
<dbReference type="EMBL" id="AP004364">
    <property type="protein sequence ID" value="BAD72485.1"/>
    <property type="molecule type" value="Genomic_DNA"/>
</dbReference>
<accession>Q5SMS1</accession>
<name>Q5SMS1_ORYSJ</name>
<proteinExistence type="predicted"/>
<feature type="compositionally biased region" description="Basic and acidic residues" evidence="1">
    <location>
        <begin position="55"/>
        <end position="67"/>
    </location>
</feature>
<sequence>MASREGRAARELQPAGPRAAVGELRGARIEGWRGWRASAGMDRMAARTASTGRNKKSEDVCRRRGTA</sequence>